<feature type="transmembrane region" description="Helical" evidence="6">
    <location>
        <begin position="152"/>
        <end position="170"/>
    </location>
</feature>
<dbReference type="AlphaFoldDB" id="A0A6N7XFD4"/>
<dbReference type="SUPFAM" id="SSF103473">
    <property type="entry name" value="MFS general substrate transporter"/>
    <property type="match status" value="1"/>
</dbReference>
<keyword evidence="4 6" id="KW-1133">Transmembrane helix</keyword>
<feature type="transmembrane region" description="Helical" evidence="6">
    <location>
        <begin position="55"/>
        <end position="73"/>
    </location>
</feature>
<dbReference type="Proteomes" id="UP000469325">
    <property type="component" value="Unassembled WGS sequence"/>
</dbReference>
<keyword evidence="5 6" id="KW-0472">Membrane</keyword>
<dbReference type="GO" id="GO:0022857">
    <property type="term" value="F:transmembrane transporter activity"/>
    <property type="evidence" value="ECO:0007669"/>
    <property type="project" value="InterPro"/>
</dbReference>
<dbReference type="InterPro" id="IPR011701">
    <property type="entry name" value="MFS"/>
</dbReference>
<feature type="transmembrane region" description="Helical" evidence="6">
    <location>
        <begin position="326"/>
        <end position="346"/>
    </location>
</feature>
<dbReference type="InterPro" id="IPR020846">
    <property type="entry name" value="MFS_dom"/>
</dbReference>
<feature type="transmembrane region" description="Helical" evidence="6">
    <location>
        <begin position="109"/>
        <end position="131"/>
    </location>
</feature>
<evidence type="ECO:0000256" key="1">
    <source>
        <dbReference type="ARBA" id="ARBA00004651"/>
    </source>
</evidence>
<feature type="domain" description="Major facilitator superfamily (MFS) profile" evidence="7">
    <location>
        <begin position="238"/>
        <end position="417"/>
    </location>
</feature>
<feature type="transmembrane region" description="Helical" evidence="6">
    <location>
        <begin position="26"/>
        <end position="49"/>
    </location>
</feature>
<dbReference type="Pfam" id="PF07690">
    <property type="entry name" value="MFS_1"/>
    <property type="match status" value="1"/>
</dbReference>
<dbReference type="EMBL" id="VUNC01000006">
    <property type="protein sequence ID" value="MST73033.1"/>
    <property type="molecule type" value="Genomic_DNA"/>
</dbReference>
<dbReference type="InterPro" id="IPR036259">
    <property type="entry name" value="MFS_trans_sf"/>
</dbReference>
<feature type="transmembrane region" description="Helical" evidence="6">
    <location>
        <begin position="239"/>
        <end position="256"/>
    </location>
</feature>
<feature type="transmembrane region" description="Helical" evidence="6">
    <location>
        <begin position="366"/>
        <end position="386"/>
    </location>
</feature>
<gene>
    <name evidence="8" type="ORF">FYJ68_07915</name>
</gene>
<dbReference type="PANTHER" id="PTHR23513:SF6">
    <property type="entry name" value="MAJOR FACILITATOR SUPERFAMILY ASSOCIATED DOMAIN-CONTAINING PROTEIN"/>
    <property type="match status" value="1"/>
</dbReference>
<dbReference type="GO" id="GO:0005886">
    <property type="term" value="C:plasma membrane"/>
    <property type="evidence" value="ECO:0007669"/>
    <property type="project" value="UniProtKB-SubCell"/>
</dbReference>
<feature type="transmembrane region" description="Helical" evidence="6">
    <location>
        <begin position="85"/>
        <end position="103"/>
    </location>
</feature>
<keyword evidence="3 6" id="KW-0812">Transmembrane</keyword>
<keyword evidence="2" id="KW-1003">Cell membrane</keyword>
<comment type="caution">
    <text evidence="8">The sequence shown here is derived from an EMBL/GenBank/DDBJ whole genome shotgun (WGS) entry which is preliminary data.</text>
</comment>
<feature type="transmembrane region" description="Helical" evidence="6">
    <location>
        <begin position="301"/>
        <end position="320"/>
    </location>
</feature>
<evidence type="ECO:0000256" key="6">
    <source>
        <dbReference type="SAM" id="Phobius"/>
    </source>
</evidence>
<dbReference type="RefSeq" id="WP_154435675.1">
    <property type="nucleotide sequence ID" value="NZ_VUNC01000006.1"/>
</dbReference>
<proteinExistence type="predicted"/>
<sequence length="417" mass="43566">MQRALSARGEDGLLPSLASRLAVVDLLYQLGLQATYFVGVVGCATYVLGANAFQVSYLVLTFNLVLVAGGVACGPFVDRVGPRRALVLAFPAMSLLGLFGWLFPLSMGSLFVTATLLGALWAVAGTAVNAFPRYLTDSPRELLRMNSLCNTATSVAVIVGPLLGGAISMVAPQQCVFSVLAFAPLSAEAVVMGMPRAALCKPGTGETGKPDGTGRDSGRGAFLHELWEGVRIVFTRGDLAFLFFLGFLGFFCYGAFDSLESLFYRYTLHASSDWMGWLSAIAGVGGTLGSLLVMRVPERRLTPTLLSALLLVTGVGSMVYVGTGSVAGAAVGQAIAGLGFGAMGPVRTTLTQQRCDPSYVGRVTSVMQAGLNSAGIIPLFFAPFLADALGVQTVLFGASTMVALVAVAFLLASLRRR</sequence>
<organism evidence="8 9">
    <name type="scientific">Olsenella porci</name>
    <dbReference type="NCBI Taxonomy" id="2652279"/>
    <lineage>
        <taxon>Bacteria</taxon>
        <taxon>Bacillati</taxon>
        <taxon>Actinomycetota</taxon>
        <taxon>Coriobacteriia</taxon>
        <taxon>Coriobacteriales</taxon>
        <taxon>Atopobiaceae</taxon>
        <taxon>Olsenella</taxon>
    </lineage>
</organism>
<dbReference type="PANTHER" id="PTHR23513">
    <property type="entry name" value="INTEGRAL MEMBRANE EFFLUX PROTEIN-RELATED"/>
    <property type="match status" value="1"/>
</dbReference>
<reference evidence="8 9" key="1">
    <citation type="submission" date="2019-08" db="EMBL/GenBank/DDBJ databases">
        <title>In-depth cultivation of the pig gut microbiome towards novel bacterial diversity and tailored functional studies.</title>
        <authorList>
            <person name="Wylensek D."/>
            <person name="Hitch T.C.A."/>
            <person name="Clavel T."/>
        </authorList>
    </citation>
    <scope>NUCLEOTIDE SEQUENCE [LARGE SCALE GENOMIC DNA]</scope>
    <source>
        <strain evidence="8 9">CA-Schmier-601-WT-1</strain>
    </source>
</reference>
<evidence type="ECO:0000256" key="5">
    <source>
        <dbReference type="ARBA" id="ARBA00023136"/>
    </source>
</evidence>
<feature type="transmembrane region" description="Helical" evidence="6">
    <location>
        <begin position="276"/>
        <end position="294"/>
    </location>
</feature>
<feature type="transmembrane region" description="Helical" evidence="6">
    <location>
        <begin position="392"/>
        <end position="414"/>
    </location>
</feature>
<dbReference type="Gene3D" id="1.20.1250.20">
    <property type="entry name" value="MFS general substrate transporter like domains"/>
    <property type="match status" value="1"/>
</dbReference>
<accession>A0A6N7XFD4</accession>
<evidence type="ECO:0000256" key="2">
    <source>
        <dbReference type="ARBA" id="ARBA00022475"/>
    </source>
</evidence>
<evidence type="ECO:0000256" key="3">
    <source>
        <dbReference type="ARBA" id="ARBA00022692"/>
    </source>
</evidence>
<keyword evidence="9" id="KW-1185">Reference proteome</keyword>
<protein>
    <submittedName>
        <fullName evidence="8">MFS transporter</fullName>
    </submittedName>
</protein>
<evidence type="ECO:0000313" key="8">
    <source>
        <dbReference type="EMBL" id="MST73033.1"/>
    </source>
</evidence>
<evidence type="ECO:0000313" key="9">
    <source>
        <dbReference type="Proteomes" id="UP000469325"/>
    </source>
</evidence>
<comment type="subcellular location">
    <subcellularLocation>
        <location evidence="1">Cell membrane</location>
        <topology evidence="1">Multi-pass membrane protein</topology>
    </subcellularLocation>
</comment>
<dbReference type="PROSITE" id="PS50850">
    <property type="entry name" value="MFS"/>
    <property type="match status" value="1"/>
</dbReference>
<evidence type="ECO:0000256" key="4">
    <source>
        <dbReference type="ARBA" id="ARBA00022989"/>
    </source>
</evidence>
<name>A0A6N7XFD4_9ACTN</name>
<evidence type="ECO:0000259" key="7">
    <source>
        <dbReference type="PROSITE" id="PS50850"/>
    </source>
</evidence>
<feature type="transmembrane region" description="Helical" evidence="6">
    <location>
        <begin position="176"/>
        <end position="194"/>
    </location>
</feature>